<feature type="region of interest" description="Disordered" evidence="1">
    <location>
        <begin position="77"/>
        <end position="174"/>
    </location>
</feature>
<dbReference type="Proteomes" id="UP000218209">
    <property type="component" value="Unassembled WGS sequence"/>
</dbReference>
<dbReference type="AlphaFoldDB" id="A0A1X6PC18"/>
<feature type="compositionally biased region" description="Low complexity" evidence="1">
    <location>
        <begin position="129"/>
        <end position="151"/>
    </location>
</feature>
<feature type="region of interest" description="Disordered" evidence="1">
    <location>
        <begin position="1"/>
        <end position="31"/>
    </location>
</feature>
<dbReference type="EMBL" id="KV918812">
    <property type="protein sequence ID" value="OSX78469.1"/>
    <property type="molecule type" value="Genomic_DNA"/>
</dbReference>
<accession>A0A1X6PC18</accession>
<evidence type="ECO:0000313" key="3">
    <source>
        <dbReference type="Proteomes" id="UP000218209"/>
    </source>
</evidence>
<evidence type="ECO:0000256" key="1">
    <source>
        <dbReference type="SAM" id="MobiDB-lite"/>
    </source>
</evidence>
<protein>
    <submittedName>
        <fullName evidence="2">Uncharacterized protein</fullName>
    </submittedName>
</protein>
<gene>
    <name evidence="2" type="ORF">BU14_0108s0016</name>
</gene>
<feature type="compositionally biased region" description="Low complexity" evidence="1">
    <location>
        <begin position="20"/>
        <end position="31"/>
    </location>
</feature>
<reference evidence="2 3" key="1">
    <citation type="submission" date="2017-03" db="EMBL/GenBank/DDBJ databases">
        <title>WGS assembly of Porphyra umbilicalis.</title>
        <authorList>
            <person name="Brawley S.H."/>
            <person name="Blouin N.A."/>
            <person name="Ficko-Blean E."/>
            <person name="Wheeler G.L."/>
            <person name="Lohr M."/>
            <person name="Goodson H.V."/>
            <person name="Jenkins J.W."/>
            <person name="Blaby-Haas C.E."/>
            <person name="Helliwell K.E."/>
            <person name="Chan C."/>
            <person name="Marriage T."/>
            <person name="Bhattacharya D."/>
            <person name="Klein A.S."/>
            <person name="Badis Y."/>
            <person name="Brodie J."/>
            <person name="Cao Y."/>
            <person name="Collen J."/>
            <person name="Dittami S.M."/>
            <person name="Gachon C.M."/>
            <person name="Green B.R."/>
            <person name="Karpowicz S."/>
            <person name="Kim J.W."/>
            <person name="Kudahl U."/>
            <person name="Lin S."/>
            <person name="Michel G."/>
            <person name="Mittag M."/>
            <person name="Olson B.J."/>
            <person name="Pangilinan J."/>
            <person name="Peng Y."/>
            <person name="Qiu H."/>
            <person name="Shu S."/>
            <person name="Singer J.T."/>
            <person name="Smith A.G."/>
            <person name="Sprecher B.N."/>
            <person name="Wagner V."/>
            <person name="Wang W."/>
            <person name="Wang Z.-Y."/>
            <person name="Yan J."/>
            <person name="Yarish C."/>
            <person name="Zoeuner-Riek S."/>
            <person name="Zhuang Y."/>
            <person name="Zou Y."/>
            <person name="Lindquist E.A."/>
            <person name="Grimwood J."/>
            <person name="Barry K."/>
            <person name="Rokhsar D.S."/>
            <person name="Schmutz J."/>
            <person name="Stiller J.W."/>
            <person name="Grossman A.R."/>
            <person name="Prochnik S.E."/>
        </authorList>
    </citation>
    <scope>NUCLEOTIDE SEQUENCE [LARGE SCALE GENOMIC DNA]</scope>
    <source>
        <strain evidence="2">4086291</strain>
    </source>
</reference>
<feature type="compositionally biased region" description="Pro residues" evidence="1">
    <location>
        <begin position="159"/>
        <end position="174"/>
    </location>
</feature>
<proteinExistence type="predicted"/>
<feature type="compositionally biased region" description="Basic residues" evidence="1">
    <location>
        <begin position="109"/>
        <end position="122"/>
    </location>
</feature>
<evidence type="ECO:0000313" key="2">
    <source>
        <dbReference type="EMBL" id="OSX78469.1"/>
    </source>
</evidence>
<name>A0A1X6PC18_PORUM</name>
<sequence>MPPSTCPRGDWDAARGRGGCPPRAAPAGPRHTTAVAAVAGAGGGGRGAALAARPARRLAHAAPSGCAVVRLCTAGGGAALGRAPDGRSVPAGRASPAAGGDTDGDGQRQRRRRARPTVRRRGREALFCRTRGALRGPAAAAAAAPAAPTAAGRRRRRGAPPPRPAPRPPPHGGG</sequence>
<organism evidence="2 3">
    <name type="scientific">Porphyra umbilicalis</name>
    <name type="common">Purple laver</name>
    <name type="synonym">Red alga</name>
    <dbReference type="NCBI Taxonomy" id="2786"/>
    <lineage>
        <taxon>Eukaryota</taxon>
        <taxon>Rhodophyta</taxon>
        <taxon>Bangiophyceae</taxon>
        <taxon>Bangiales</taxon>
        <taxon>Bangiaceae</taxon>
        <taxon>Porphyra</taxon>
    </lineage>
</organism>
<keyword evidence="3" id="KW-1185">Reference proteome</keyword>